<keyword evidence="3" id="KW-1185">Reference proteome</keyword>
<evidence type="ECO:0000313" key="3">
    <source>
        <dbReference type="Proteomes" id="UP001596091"/>
    </source>
</evidence>
<dbReference type="PANTHER" id="PTHR43677">
    <property type="entry name" value="SHORT-CHAIN DEHYDROGENASE/REDUCTASE"/>
    <property type="match status" value="1"/>
</dbReference>
<sequence>MQAAVVNVLGQPPQFQEFSDSVAGQGEVVVKMLAAGLHPIVKSRASGAHYSSSGKVPLIPGIDGVGELDGKLVYCFGSQEGLGTMAEKTVARPENCYPLPPGLDPLQAAAIANPGMSAWLSLKLRAALKPGESVLILGATGVAGQLAVQAARQLGASRIIGAGRNVDALRDSGVDAIITLTDPEEAISRAFADQLSQGGFDVVIDYLWGRPTELFLGALAKSFRPDATRSTRLIEVGESAGKTIALPGALLRSVDLTLSGSGFGSVPLKQVLGGIQELLQIAAEGRLQVAVEPVPLAEVTEAWGRTEKGKRVVFTIE</sequence>
<dbReference type="PANTHER" id="PTHR43677:SF11">
    <property type="entry name" value="ZINC-CONTAINING ALCOHOL DEHYDROGENASE"/>
    <property type="match status" value="1"/>
</dbReference>
<accession>A0ABW1EB05</accession>
<comment type="caution">
    <text evidence="2">The sequence shown here is derived from an EMBL/GenBank/DDBJ whole genome shotgun (WGS) entry which is preliminary data.</text>
</comment>
<dbReference type="SUPFAM" id="SSF50129">
    <property type="entry name" value="GroES-like"/>
    <property type="match status" value="1"/>
</dbReference>
<name>A0ABW1EB05_9BACT</name>
<proteinExistence type="predicted"/>
<gene>
    <name evidence="2" type="ORF">ACFPT7_04440</name>
</gene>
<dbReference type="RefSeq" id="WP_263333511.1">
    <property type="nucleotide sequence ID" value="NZ_JAGSYH010000002.1"/>
</dbReference>
<dbReference type="InterPro" id="IPR051397">
    <property type="entry name" value="Zn-ADH-like_protein"/>
</dbReference>
<dbReference type="SUPFAM" id="SSF51735">
    <property type="entry name" value="NAD(P)-binding Rossmann-fold domains"/>
    <property type="match status" value="1"/>
</dbReference>
<organism evidence="2 3">
    <name type="scientific">Acidicapsa dinghuensis</name>
    <dbReference type="NCBI Taxonomy" id="2218256"/>
    <lineage>
        <taxon>Bacteria</taxon>
        <taxon>Pseudomonadati</taxon>
        <taxon>Acidobacteriota</taxon>
        <taxon>Terriglobia</taxon>
        <taxon>Terriglobales</taxon>
        <taxon>Acidobacteriaceae</taxon>
        <taxon>Acidicapsa</taxon>
    </lineage>
</organism>
<dbReference type="EMBL" id="JBHSPH010000001">
    <property type="protein sequence ID" value="MFC5861529.1"/>
    <property type="molecule type" value="Genomic_DNA"/>
</dbReference>
<reference evidence="3" key="1">
    <citation type="journal article" date="2019" name="Int. J. Syst. Evol. Microbiol.">
        <title>The Global Catalogue of Microorganisms (GCM) 10K type strain sequencing project: providing services to taxonomists for standard genome sequencing and annotation.</title>
        <authorList>
            <consortium name="The Broad Institute Genomics Platform"/>
            <consortium name="The Broad Institute Genome Sequencing Center for Infectious Disease"/>
            <person name="Wu L."/>
            <person name="Ma J."/>
        </authorList>
    </citation>
    <scope>NUCLEOTIDE SEQUENCE [LARGE SCALE GENOMIC DNA]</scope>
    <source>
        <strain evidence="3">JCM 4087</strain>
    </source>
</reference>
<protein>
    <submittedName>
        <fullName evidence="2">Zinc-binding alcohol dehydrogenase family protein</fullName>
    </submittedName>
</protein>
<dbReference type="Gene3D" id="3.90.180.10">
    <property type="entry name" value="Medium-chain alcohol dehydrogenases, catalytic domain"/>
    <property type="match status" value="1"/>
</dbReference>
<dbReference type="InterPro" id="IPR036291">
    <property type="entry name" value="NAD(P)-bd_dom_sf"/>
</dbReference>
<dbReference type="Proteomes" id="UP001596091">
    <property type="component" value="Unassembled WGS sequence"/>
</dbReference>
<dbReference type="SMART" id="SM00829">
    <property type="entry name" value="PKS_ER"/>
    <property type="match status" value="1"/>
</dbReference>
<dbReference type="InterPro" id="IPR020843">
    <property type="entry name" value="ER"/>
</dbReference>
<evidence type="ECO:0000313" key="2">
    <source>
        <dbReference type="EMBL" id="MFC5861529.1"/>
    </source>
</evidence>
<evidence type="ECO:0000259" key="1">
    <source>
        <dbReference type="SMART" id="SM00829"/>
    </source>
</evidence>
<dbReference type="InterPro" id="IPR011032">
    <property type="entry name" value="GroES-like_sf"/>
</dbReference>
<feature type="domain" description="Enoyl reductase (ER)" evidence="1">
    <location>
        <begin position="10"/>
        <end position="314"/>
    </location>
</feature>